<organism evidence="2 3">
    <name type="scientific">Leersia perrieri</name>
    <dbReference type="NCBI Taxonomy" id="77586"/>
    <lineage>
        <taxon>Eukaryota</taxon>
        <taxon>Viridiplantae</taxon>
        <taxon>Streptophyta</taxon>
        <taxon>Embryophyta</taxon>
        <taxon>Tracheophyta</taxon>
        <taxon>Spermatophyta</taxon>
        <taxon>Magnoliopsida</taxon>
        <taxon>Liliopsida</taxon>
        <taxon>Poales</taxon>
        <taxon>Poaceae</taxon>
        <taxon>BOP clade</taxon>
        <taxon>Oryzoideae</taxon>
        <taxon>Oryzeae</taxon>
        <taxon>Oryzinae</taxon>
        <taxon>Leersia</taxon>
    </lineage>
</organism>
<evidence type="ECO:0000313" key="2">
    <source>
        <dbReference type="EnsemblPlants" id="LPERR09G12540.1"/>
    </source>
</evidence>
<proteinExistence type="predicted"/>
<accession>A0A0D9XFN1</accession>
<keyword evidence="1" id="KW-0812">Transmembrane</keyword>
<sequence length="146" mass="15313">MSVHTGWHRSTGHEQQRGVPVSVHLAADDAAVAAAGKRWAGEPSIRVHAVAAVLAAVPAVVLAAATGGAVGAESKAAFLRRVLRAHAAVADEADTEADWSRSVVLGVDADVAVLLLFIEDARLRGSRREDADEDVIDTKTRRMPVP</sequence>
<evidence type="ECO:0000313" key="3">
    <source>
        <dbReference type="Proteomes" id="UP000032180"/>
    </source>
</evidence>
<dbReference type="Gramene" id="LPERR09G12540.1">
    <property type="protein sequence ID" value="LPERR09G12540.1"/>
    <property type="gene ID" value="LPERR09G12540"/>
</dbReference>
<reference evidence="2" key="3">
    <citation type="submission" date="2015-04" db="UniProtKB">
        <authorList>
            <consortium name="EnsemblPlants"/>
        </authorList>
    </citation>
    <scope>IDENTIFICATION</scope>
</reference>
<keyword evidence="3" id="KW-1185">Reference proteome</keyword>
<dbReference type="EnsemblPlants" id="LPERR09G12540.1">
    <property type="protein sequence ID" value="LPERR09G12540.1"/>
    <property type="gene ID" value="LPERR09G12540"/>
</dbReference>
<name>A0A0D9XFN1_9ORYZ</name>
<evidence type="ECO:0000256" key="1">
    <source>
        <dbReference type="SAM" id="Phobius"/>
    </source>
</evidence>
<dbReference type="Proteomes" id="UP000032180">
    <property type="component" value="Chromosome 9"/>
</dbReference>
<reference evidence="2 3" key="1">
    <citation type="submission" date="2012-08" db="EMBL/GenBank/DDBJ databases">
        <title>Oryza genome evolution.</title>
        <authorList>
            <person name="Wing R.A."/>
        </authorList>
    </citation>
    <scope>NUCLEOTIDE SEQUENCE</scope>
</reference>
<dbReference type="HOGENOM" id="CLU_1780138_0_0_1"/>
<keyword evidence="1" id="KW-1133">Transmembrane helix</keyword>
<dbReference type="AlphaFoldDB" id="A0A0D9XFN1"/>
<reference evidence="3" key="2">
    <citation type="submission" date="2013-12" db="EMBL/GenBank/DDBJ databases">
        <authorList>
            <person name="Yu Y."/>
            <person name="Lee S."/>
            <person name="de Baynast K."/>
            <person name="Wissotski M."/>
            <person name="Liu L."/>
            <person name="Talag J."/>
            <person name="Goicoechea J."/>
            <person name="Angelova A."/>
            <person name="Jetty R."/>
            <person name="Kudrna D."/>
            <person name="Golser W."/>
            <person name="Rivera L."/>
            <person name="Zhang J."/>
            <person name="Wing R."/>
        </authorList>
    </citation>
    <scope>NUCLEOTIDE SEQUENCE</scope>
</reference>
<feature type="transmembrane region" description="Helical" evidence="1">
    <location>
        <begin position="47"/>
        <end position="70"/>
    </location>
</feature>
<protein>
    <submittedName>
        <fullName evidence="2">Uncharacterized protein</fullName>
    </submittedName>
</protein>
<keyword evidence="1" id="KW-0472">Membrane</keyword>